<evidence type="ECO:0000256" key="2">
    <source>
        <dbReference type="PROSITE-ProRule" id="PRU00317"/>
    </source>
</evidence>
<dbReference type="Gene3D" id="1.25.10.10">
    <property type="entry name" value="Leucine-rich Repeat Variant"/>
    <property type="match status" value="1"/>
</dbReference>
<feature type="repeat" description="Pumilio" evidence="2">
    <location>
        <begin position="665"/>
        <end position="700"/>
    </location>
</feature>
<feature type="compositionally biased region" description="Polar residues" evidence="3">
    <location>
        <begin position="329"/>
        <end position="342"/>
    </location>
</feature>
<evidence type="ECO:0000256" key="3">
    <source>
        <dbReference type="SAM" id="MobiDB-lite"/>
    </source>
</evidence>
<reference evidence="5 6" key="1">
    <citation type="submission" date="2013-07" db="EMBL/GenBank/DDBJ databases">
        <title>The Genome Sequence of Cryptococcus heveanensis BCC8398.</title>
        <authorList>
            <consortium name="The Broad Institute Genome Sequencing Platform"/>
            <person name="Cuomo C."/>
            <person name="Litvintseva A."/>
            <person name="Chen Y."/>
            <person name="Heitman J."/>
            <person name="Sun S."/>
            <person name="Springer D."/>
            <person name="Dromer F."/>
            <person name="Young S.K."/>
            <person name="Zeng Q."/>
            <person name="Gargeya S."/>
            <person name="Fitzgerald M."/>
            <person name="Abouelleil A."/>
            <person name="Alvarado L."/>
            <person name="Berlin A.M."/>
            <person name="Chapman S.B."/>
            <person name="Dewar J."/>
            <person name="Goldberg J."/>
            <person name="Griggs A."/>
            <person name="Gujja S."/>
            <person name="Hansen M."/>
            <person name="Howarth C."/>
            <person name="Imamovic A."/>
            <person name="Larimer J."/>
            <person name="McCowan C."/>
            <person name="Murphy C."/>
            <person name="Pearson M."/>
            <person name="Priest M."/>
            <person name="Roberts A."/>
            <person name="Saif S."/>
            <person name="Shea T."/>
            <person name="Sykes S."/>
            <person name="Wortman J."/>
            <person name="Nusbaum C."/>
            <person name="Birren B."/>
        </authorList>
    </citation>
    <scope>NUCLEOTIDE SEQUENCE [LARGE SCALE GENOMIC DNA]</scope>
    <source>
        <strain evidence="5 6">BCC8398</strain>
    </source>
</reference>
<dbReference type="PANTHER" id="PTHR12537">
    <property type="entry name" value="RNA BINDING PROTEIN PUMILIO-RELATED"/>
    <property type="match status" value="1"/>
</dbReference>
<keyword evidence="6" id="KW-1185">Reference proteome</keyword>
<dbReference type="InterPro" id="IPR033133">
    <property type="entry name" value="PUM-HD"/>
</dbReference>
<dbReference type="InterPro" id="IPR016024">
    <property type="entry name" value="ARM-type_fold"/>
</dbReference>
<evidence type="ECO:0000313" key="5">
    <source>
        <dbReference type="EMBL" id="OCF33283.1"/>
    </source>
</evidence>
<dbReference type="Proteomes" id="UP000092666">
    <property type="component" value="Unassembled WGS sequence"/>
</dbReference>
<feature type="compositionally biased region" description="Basic and acidic residues" evidence="3">
    <location>
        <begin position="64"/>
        <end position="82"/>
    </location>
</feature>
<dbReference type="GO" id="GO:0003729">
    <property type="term" value="F:mRNA binding"/>
    <property type="evidence" value="ECO:0007669"/>
    <property type="project" value="TreeGrafter"/>
</dbReference>
<evidence type="ECO:0000259" key="4">
    <source>
        <dbReference type="PROSITE" id="PS50303"/>
    </source>
</evidence>
<keyword evidence="1" id="KW-0677">Repeat</keyword>
<dbReference type="FunFam" id="1.25.10.10:FF:000237">
    <property type="entry name" value="Pumilio homolog 9"/>
    <property type="match status" value="1"/>
</dbReference>
<dbReference type="CDD" id="cd07920">
    <property type="entry name" value="Pumilio"/>
    <property type="match status" value="1"/>
</dbReference>
<dbReference type="PROSITE" id="PS50303">
    <property type="entry name" value="PUM_HD"/>
    <property type="match status" value="1"/>
</dbReference>
<dbReference type="STRING" id="1296120.A0A1B9GQK5"/>
<feature type="region of interest" description="Disordered" evidence="3">
    <location>
        <begin position="40"/>
        <end position="59"/>
    </location>
</feature>
<dbReference type="GO" id="GO:0005737">
    <property type="term" value="C:cytoplasm"/>
    <property type="evidence" value="ECO:0007669"/>
    <property type="project" value="TreeGrafter"/>
</dbReference>
<name>A0A1B9GQK5_9TREE</name>
<dbReference type="OrthoDB" id="668540at2759"/>
<feature type="compositionally biased region" description="Pro residues" evidence="3">
    <location>
        <begin position="906"/>
        <end position="915"/>
    </location>
</feature>
<protein>
    <submittedName>
        <fullName evidence="5">Pumilio-family RNA binding protein</fullName>
    </submittedName>
</protein>
<feature type="region of interest" description="Disordered" evidence="3">
    <location>
        <begin position="833"/>
        <end position="948"/>
    </location>
</feature>
<dbReference type="Pfam" id="PF00806">
    <property type="entry name" value="PUF"/>
    <property type="match status" value="8"/>
</dbReference>
<dbReference type="AlphaFoldDB" id="A0A1B9GQK5"/>
<dbReference type="SUPFAM" id="SSF48371">
    <property type="entry name" value="ARM repeat"/>
    <property type="match status" value="1"/>
</dbReference>
<organism evidence="5 6">
    <name type="scientific">Kwoniella heveanensis BCC8398</name>
    <dbReference type="NCBI Taxonomy" id="1296120"/>
    <lineage>
        <taxon>Eukaryota</taxon>
        <taxon>Fungi</taxon>
        <taxon>Dikarya</taxon>
        <taxon>Basidiomycota</taxon>
        <taxon>Agaricomycotina</taxon>
        <taxon>Tremellomycetes</taxon>
        <taxon>Tremellales</taxon>
        <taxon>Cryptococcaceae</taxon>
        <taxon>Kwoniella</taxon>
    </lineage>
</organism>
<dbReference type="PANTHER" id="PTHR12537:SF13">
    <property type="entry name" value="PUMILIO HOMOLOGY DOMAIN FAMILY MEMBER 4"/>
    <property type="match status" value="1"/>
</dbReference>
<evidence type="ECO:0000313" key="6">
    <source>
        <dbReference type="Proteomes" id="UP000092666"/>
    </source>
</evidence>
<dbReference type="PROSITE" id="PS50302">
    <property type="entry name" value="PUM"/>
    <property type="match status" value="8"/>
</dbReference>
<dbReference type="SMART" id="SM00025">
    <property type="entry name" value="Pumilio"/>
    <property type="match status" value="8"/>
</dbReference>
<dbReference type="EMBL" id="KV700126">
    <property type="protein sequence ID" value="OCF33283.1"/>
    <property type="molecule type" value="Genomic_DNA"/>
</dbReference>
<proteinExistence type="predicted"/>
<feature type="compositionally biased region" description="Gly residues" evidence="3">
    <location>
        <begin position="855"/>
        <end position="865"/>
    </location>
</feature>
<dbReference type="InterPro" id="IPR011989">
    <property type="entry name" value="ARM-like"/>
</dbReference>
<dbReference type="InterPro" id="IPR001313">
    <property type="entry name" value="Pumilio_RNA-bd_rpt"/>
</dbReference>
<feature type="repeat" description="Pumilio" evidence="2">
    <location>
        <begin position="629"/>
        <end position="664"/>
    </location>
</feature>
<feature type="repeat" description="Pumilio" evidence="2">
    <location>
        <begin position="593"/>
        <end position="628"/>
    </location>
</feature>
<sequence length="973" mass="103553">MTTEAINAPSGAAVKAEEINGKGVNGHEALDLAETAEVSEKQAAERLEQKRLEHERERHLQRARFEQQMRELEADQLAEERQLLNGVTPPSGGPGEAASAPTTPPGRLPVGNTASVPDITRGDKEAPAPIGPPTGLNGAKSMPGSRRTSTYGNTFGMEKLSLSVMADPGRRDWADDDDVDAEGAQSSVKYLQMGDDDPFPGIPKESKRLSAASAALDLAPLSQTPPRAFGSRPFETSLKTSEWPQFSAAPGAGPGAAGRGLTSPLPGQGLMSDDGRGDAMLGSRKTSPTGMADSIASLPAMPSKSVPATPFGFNSINGNGPKRAAGPGENTSDGLNHSQRGYSNPDLARAFGKVGGGFSSNEAQRRIAFAHQSFISLQPYDAYGGFPPSAGVGPAYNQTAYDPYGFDDDGYGSGSLYPGGSVGLKNKRADQDREFNRFTGVRIEDLKGELLSLCKDQHGCRYLQKKLEDGDAKHRDMIFNETYGHFPELMTDPFGNYLCQKLLEYSTEDQRSAIIDSVANDLVGISLNMHGTRAVQKMVDFLAQPRQAKQIRTLILALSMNVVALIKDLNGNHVIQKCLNKLIPEDNQFIYNAIAANLIEVATHRHGCCVLQRSIDHASPAQRMQLVTEIIFNSLYLVQDPFGNYVIQYILDLNDARFSEPLIRTFIGNVCSLSVQKFSSNVIEKCVRVADPEIRKVLVGEVLNRSRLEKLLRDSYGNYVIQTILDYCDIGQRMVLVELIRPILPSIRNTPYGKRIQSKLAREDASFSPYGNGNGYGGNGGGGGGGGGGRGYGGRGGYHGSNRGHIGRPQLQHVNALTDIYGGGGPFMQYGGHGHMHPGQGHFHPGHGGGRENGPHPGMGPGGPTHTGMSYHAPGPDGQPWLHLRGGPQGGPAPNWHLQEGAVPGGPVPGHPGMPPQVGGTPAAAPTSVPIQPSDSDEALAGAQGNWQDPSLGAGAGAAFVPYHNGPAHIPMM</sequence>
<reference evidence="6" key="2">
    <citation type="submission" date="2013-12" db="EMBL/GenBank/DDBJ databases">
        <title>Evolution of pathogenesis and genome organization in the Tremellales.</title>
        <authorList>
            <person name="Cuomo C."/>
            <person name="Litvintseva A."/>
            <person name="Heitman J."/>
            <person name="Chen Y."/>
            <person name="Sun S."/>
            <person name="Springer D."/>
            <person name="Dromer F."/>
            <person name="Young S."/>
            <person name="Zeng Q."/>
            <person name="Chapman S."/>
            <person name="Gujja S."/>
            <person name="Saif S."/>
            <person name="Birren B."/>
        </authorList>
    </citation>
    <scope>NUCLEOTIDE SEQUENCE [LARGE SCALE GENOMIC DNA]</scope>
    <source>
        <strain evidence="6">BCC8398</strain>
    </source>
</reference>
<feature type="repeat" description="Pumilio" evidence="2">
    <location>
        <begin position="557"/>
        <end position="592"/>
    </location>
</feature>
<gene>
    <name evidence="5" type="ORF">I316_05024</name>
</gene>
<dbReference type="InterPro" id="IPR033712">
    <property type="entry name" value="Pumilio_RNA-bd"/>
</dbReference>
<dbReference type="GO" id="GO:0010608">
    <property type="term" value="P:post-transcriptional regulation of gene expression"/>
    <property type="evidence" value="ECO:0007669"/>
    <property type="project" value="TreeGrafter"/>
</dbReference>
<feature type="repeat" description="Pumilio" evidence="2">
    <location>
        <begin position="701"/>
        <end position="738"/>
    </location>
</feature>
<feature type="region of interest" description="Disordered" evidence="3">
    <location>
        <begin position="222"/>
        <end position="346"/>
    </location>
</feature>
<evidence type="ECO:0000256" key="1">
    <source>
        <dbReference type="ARBA" id="ARBA00022737"/>
    </source>
</evidence>
<feature type="region of interest" description="Disordered" evidence="3">
    <location>
        <begin position="168"/>
        <end position="208"/>
    </location>
</feature>
<feature type="repeat" description="Pumilio" evidence="2">
    <location>
        <begin position="445"/>
        <end position="480"/>
    </location>
</feature>
<accession>A0A1B9GQK5</accession>
<feature type="domain" description="PUM-HD" evidence="4">
    <location>
        <begin position="424"/>
        <end position="764"/>
    </location>
</feature>
<feature type="repeat" description="Pumilio" evidence="2">
    <location>
        <begin position="517"/>
        <end position="553"/>
    </location>
</feature>
<feature type="region of interest" description="Disordered" evidence="3">
    <location>
        <begin position="64"/>
        <end position="154"/>
    </location>
</feature>
<feature type="repeat" description="Pumilio" evidence="2">
    <location>
        <begin position="481"/>
        <end position="516"/>
    </location>
</feature>